<keyword evidence="3" id="KW-1185">Reference proteome</keyword>
<sequence length="280" mass="30601">MQIALITGANSGIGLATAKALAIDKFELILLVRSHEKAMATESEILKVAPTTKMTFIIADLIDLASVKKATDEIKTKYTIIDRLINNAGYSPVGISFTKDGYEKSFVANHLGHFVLTMNLINLLKKSKESRVINLSSAAHALGKVTRLFEKNNTKLSDMGAYGDGKLANILFTKGLAKYYKDSSITAYSVHPGVVKSNFGSDMNGLLKIGFALARPFMISVEKGAATSIYLATTDIQDLRFRNGYYFTKSKPASTFNSGITPESVEWCWEKSLEATKAFI</sequence>
<dbReference type="PANTHER" id="PTHR43157:SF31">
    <property type="entry name" value="PHOSPHATIDYLINOSITOL-GLYCAN BIOSYNTHESIS CLASS F PROTEIN"/>
    <property type="match status" value="1"/>
</dbReference>
<accession>A0ABU5QII7</accession>
<protein>
    <submittedName>
        <fullName evidence="2">SDR family NAD(P)-dependent oxidoreductase</fullName>
    </submittedName>
</protein>
<dbReference type="PANTHER" id="PTHR43157">
    <property type="entry name" value="PHOSPHATIDYLINOSITOL-GLYCAN BIOSYNTHESIS CLASS F PROTEIN-RELATED"/>
    <property type="match status" value="1"/>
</dbReference>
<reference evidence="2 3" key="1">
    <citation type="submission" date="2023-12" db="EMBL/GenBank/DDBJ databases">
        <title>Novel species of the genus Arcicella isolated from rivers.</title>
        <authorList>
            <person name="Lu H."/>
        </authorList>
    </citation>
    <scope>NUCLEOTIDE SEQUENCE [LARGE SCALE GENOMIC DNA]</scope>
    <source>
        <strain evidence="2 3">LMG 21963</strain>
    </source>
</reference>
<name>A0ABU5QII7_9BACT</name>
<evidence type="ECO:0000256" key="1">
    <source>
        <dbReference type="ARBA" id="ARBA00023002"/>
    </source>
</evidence>
<dbReference type="SUPFAM" id="SSF51735">
    <property type="entry name" value="NAD(P)-binding Rossmann-fold domains"/>
    <property type="match status" value="1"/>
</dbReference>
<dbReference type="InterPro" id="IPR002347">
    <property type="entry name" value="SDR_fam"/>
</dbReference>
<evidence type="ECO:0000313" key="2">
    <source>
        <dbReference type="EMBL" id="MEA5256871.1"/>
    </source>
</evidence>
<evidence type="ECO:0000313" key="3">
    <source>
        <dbReference type="Proteomes" id="UP001304671"/>
    </source>
</evidence>
<dbReference type="Pfam" id="PF00106">
    <property type="entry name" value="adh_short"/>
    <property type="match status" value="1"/>
</dbReference>
<gene>
    <name evidence="2" type="ORF">VB264_03685</name>
</gene>
<dbReference type="PRINTS" id="PR00081">
    <property type="entry name" value="GDHRDH"/>
</dbReference>
<dbReference type="RefSeq" id="WP_323246866.1">
    <property type="nucleotide sequence ID" value="NZ_JAYFUL010000003.1"/>
</dbReference>
<organism evidence="2 3">
    <name type="scientific">Arcicella aquatica</name>
    <dbReference type="NCBI Taxonomy" id="217141"/>
    <lineage>
        <taxon>Bacteria</taxon>
        <taxon>Pseudomonadati</taxon>
        <taxon>Bacteroidota</taxon>
        <taxon>Cytophagia</taxon>
        <taxon>Cytophagales</taxon>
        <taxon>Flectobacillaceae</taxon>
        <taxon>Arcicella</taxon>
    </lineage>
</organism>
<proteinExistence type="predicted"/>
<dbReference type="EMBL" id="JAYFUL010000003">
    <property type="protein sequence ID" value="MEA5256871.1"/>
    <property type="molecule type" value="Genomic_DNA"/>
</dbReference>
<dbReference type="Proteomes" id="UP001304671">
    <property type="component" value="Unassembled WGS sequence"/>
</dbReference>
<dbReference type="InterPro" id="IPR036291">
    <property type="entry name" value="NAD(P)-bd_dom_sf"/>
</dbReference>
<comment type="caution">
    <text evidence="2">The sequence shown here is derived from an EMBL/GenBank/DDBJ whole genome shotgun (WGS) entry which is preliminary data.</text>
</comment>
<keyword evidence="1" id="KW-0560">Oxidoreductase</keyword>
<dbReference type="Gene3D" id="3.40.50.720">
    <property type="entry name" value="NAD(P)-binding Rossmann-like Domain"/>
    <property type="match status" value="1"/>
</dbReference>